<feature type="compositionally biased region" description="Low complexity" evidence="11">
    <location>
        <begin position="165"/>
        <end position="188"/>
    </location>
</feature>
<dbReference type="PANTHER" id="PTHR31884:SF1">
    <property type="entry name" value="POLYGALACTURONASE"/>
    <property type="match status" value="1"/>
</dbReference>
<evidence type="ECO:0000256" key="7">
    <source>
        <dbReference type="ARBA" id="ARBA00023295"/>
    </source>
</evidence>
<sequence length="327" mass="33302">MPSFTHLIALLAFVPFIAAAPAASACTGTIASLDDVSAAVKCKTVVINAFTVPAGKTFDLPLLDGTTVTMQGDVKFAVKNWAGPLFQVSGKSITFNGNGHTFDGNGASYWDGQGGNGGVTKPAPMMKIKTSGTYTNVKVLNSPARVYSVSNPAQLTMSKLTIDNSPSTTRTTASPSTRAATSSSRATPASAATVSPFVTVSSITIKNNIIKDNDNALRIKTKASATGSTVSGITFSGNTATGIRKYGVIIDQSYPSTLGTPGTGVKLSGVNFSGSTNSIAVASGAKRVEVNCGSGACTGTWDWSALKVTGGSAGVIKNFSGIKGFTQ</sequence>
<dbReference type="EMBL" id="MNAD01000234">
    <property type="protein sequence ID" value="OJT14819.1"/>
    <property type="molecule type" value="Genomic_DNA"/>
</dbReference>
<dbReference type="GO" id="GO:0004650">
    <property type="term" value="F:polygalacturonase activity"/>
    <property type="evidence" value="ECO:0007669"/>
    <property type="project" value="UniProtKB-EC"/>
</dbReference>
<evidence type="ECO:0000256" key="10">
    <source>
        <dbReference type="RuleBase" id="RU361169"/>
    </source>
</evidence>
<dbReference type="SMART" id="SM00710">
    <property type="entry name" value="PbH1"/>
    <property type="match status" value="3"/>
</dbReference>
<accession>A0A1M2W4N5</accession>
<dbReference type="EC" id="3.2.1.15" evidence="2"/>
<evidence type="ECO:0000313" key="13">
    <source>
        <dbReference type="EMBL" id="OJT14819.1"/>
    </source>
</evidence>
<evidence type="ECO:0000256" key="11">
    <source>
        <dbReference type="SAM" id="MobiDB-lite"/>
    </source>
</evidence>
<feature type="chain" id="PRO_5012679732" description="endo-polygalacturonase" evidence="12">
    <location>
        <begin position="20"/>
        <end position="327"/>
    </location>
</feature>
<dbReference type="InterPro" id="IPR012334">
    <property type="entry name" value="Pectin_lyas_fold"/>
</dbReference>
<dbReference type="STRING" id="154538.A0A1M2W4N5"/>
<dbReference type="Gene3D" id="2.160.20.10">
    <property type="entry name" value="Single-stranded right-handed beta-helix, Pectin lyase-like"/>
    <property type="match status" value="2"/>
</dbReference>
<comment type="catalytic activity">
    <reaction evidence="9">
        <text>(1,4-alpha-D-galacturonosyl)n+m + H2O = (1,4-alpha-D-galacturonosyl)n + (1,4-alpha-D-galacturonosyl)m.</text>
        <dbReference type="EC" id="3.2.1.15"/>
    </reaction>
</comment>
<evidence type="ECO:0000256" key="3">
    <source>
        <dbReference type="ARBA" id="ARBA00022729"/>
    </source>
</evidence>
<evidence type="ECO:0000256" key="12">
    <source>
        <dbReference type="SAM" id="SignalP"/>
    </source>
</evidence>
<evidence type="ECO:0000256" key="5">
    <source>
        <dbReference type="ARBA" id="ARBA00022801"/>
    </source>
</evidence>
<reference evidence="13 14" key="1">
    <citation type="submission" date="2016-10" db="EMBL/GenBank/DDBJ databases">
        <title>Genome sequence of the basidiomycete white-rot fungus Trametes pubescens.</title>
        <authorList>
            <person name="Makela M.R."/>
            <person name="Granchi Z."/>
            <person name="Peng M."/>
            <person name="De Vries R.P."/>
            <person name="Grigoriev I."/>
            <person name="Riley R."/>
            <person name="Hilden K."/>
        </authorList>
    </citation>
    <scope>NUCLEOTIDE SEQUENCE [LARGE SCALE GENOMIC DNA]</scope>
    <source>
        <strain evidence="13 14">FBCC735</strain>
    </source>
</reference>
<organism evidence="13 14">
    <name type="scientific">Trametes pubescens</name>
    <name type="common">White-rot fungus</name>
    <dbReference type="NCBI Taxonomy" id="154538"/>
    <lineage>
        <taxon>Eukaryota</taxon>
        <taxon>Fungi</taxon>
        <taxon>Dikarya</taxon>
        <taxon>Basidiomycota</taxon>
        <taxon>Agaricomycotina</taxon>
        <taxon>Agaricomycetes</taxon>
        <taxon>Polyporales</taxon>
        <taxon>Polyporaceae</taxon>
        <taxon>Trametes</taxon>
    </lineage>
</organism>
<evidence type="ECO:0000256" key="9">
    <source>
        <dbReference type="ARBA" id="ARBA00034074"/>
    </source>
</evidence>
<dbReference type="PANTHER" id="PTHR31884">
    <property type="entry name" value="POLYGALACTURONASE"/>
    <property type="match status" value="1"/>
</dbReference>
<evidence type="ECO:0000256" key="6">
    <source>
        <dbReference type="ARBA" id="ARBA00023157"/>
    </source>
</evidence>
<dbReference type="InterPro" id="IPR050434">
    <property type="entry name" value="Glycosyl_hydrlase_28"/>
</dbReference>
<evidence type="ECO:0000256" key="2">
    <source>
        <dbReference type="ARBA" id="ARBA00012736"/>
    </source>
</evidence>
<evidence type="ECO:0000256" key="8">
    <source>
        <dbReference type="ARBA" id="ARBA00023316"/>
    </source>
</evidence>
<keyword evidence="6" id="KW-1015">Disulfide bond</keyword>
<feature type="region of interest" description="Disordered" evidence="11">
    <location>
        <begin position="161"/>
        <end position="188"/>
    </location>
</feature>
<proteinExistence type="inferred from homology"/>
<keyword evidence="4" id="KW-0677">Repeat</keyword>
<protein>
    <recommendedName>
        <fullName evidence="2">endo-polygalacturonase</fullName>
        <ecNumber evidence="2">3.2.1.15</ecNumber>
    </recommendedName>
</protein>
<dbReference type="Proteomes" id="UP000184267">
    <property type="component" value="Unassembled WGS sequence"/>
</dbReference>
<keyword evidence="7 10" id="KW-0326">Glycosidase</keyword>
<dbReference type="OrthoDB" id="1546079at2759"/>
<feature type="signal peptide" evidence="12">
    <location>
        <begin position="1"/>
        <end position="19"/>
    </location>
</feature>
<comment type="similarity">
    <text evidence="1 10">Belongs to the glycosyl hydrolase 28 family.</text>
</comment>
<comment type="caution">
    <text evidence="13">The sequence shown here is derived from an EMBL/GenBank/DDBJ whole genome shotgun (WGS) entry which is preliminary data.</text>
</comment>
<dbReference type="GO" id="GO:0045490">
    <property type="term" value="P:pectin catabolic process"/>
    <property type="evidence" value="ECO:0007669"/>
    <property type="project" value="TreeGrafter"/>
</dbReference>
<dbReference type="OMA" id="GENIWFT"/>
<keyword evidence="8" id="KW-0961">Cell wall biogenesis/degradation</keyword>
<keyword evidence="5 10" id="KW-0378">Hydrolase</keyword>
<dbReference type="GO" id="GO:0071555">
    <property type="term" value="P:cell wall organization"/>
    <property type="evidence" value="ECO:0007669"/>
    <property type="project" value="UniProtKB-KW"/>
</dbReference>
<dbReference type="InterPro" id="IPR000743">
    <property type="entry name" value="Glyco_hydro_28"/>
</dbReference>
<name>A0A1M2W4N5_TRAPU</name>
<dbReference type="InterPro" id="IPR011050">
    <property type="entry name" value="Pectin_lyase_fold/virulence"/>
</dbReference>
<keyword evidence="3 12" id="KW-0732">Signal</keyword>
<dbReference type="SUPFAM" id="SSF51126">
    <property type="entry name" value="Pectin lyase-like"/>
    <property type="match status" value="1"/>
</dbReference>
<dbReference type="AlphaFoldDB" id="A0A1M2W4N5"/>
<evidence type="ECO:0000256" key="4">
    <source>
        <dbReference type="ARBA" id="ARBA00022737"/>
    </source>
</evidence>
<dbReference type="InterPro" id="IPR006626">
    <property type="entry name" value="PbH1"/>
</dbReference>
<dbReference type="Pfam" id="PF00295">
    <property type="entry name" value="Glyco_hydro_28"/>
    <property type="match status" value="2"/>
</dbReference>
<gene>
    <name evidence="13" type="ORF">TRAPUB_8613</name>
</gene>
<evidence type="ECO:0000313" key="14">
    <source>
        <dbReference type="Proteomes" id="UP000184267"/>
    </source>
</evidence>
<evidence type="ECO:0000256" key="1">
    <source>
        <dbReference type="ARBA" id="ARBA00008834"/>
    </source>
</evidence>
<keyword evidence="14" id="KW-1185">Reference proteome</keyword>
<dbReference type="GO" id="GO:0005576">
    <property type="term" value="C:extracellular region"/>
    <property type="evidence" value="ECO:0007669"/>
    <property type="project" value="TreeGrafter"/>
</dbReference>